<evidence type="ECO:0000259" key="8">
    <source>
        <dbReference type="PROSITE" id="PS50217"/>
    </source>
</evidence>
<evidence type="ECO:0000256" key="7">
    <source>
        <dbReference type="SAM" id="MobiDB-lite"/>
    </source>
</evidence>
<dbReference type="Gene3D" id="1.20.5.170">
    <property type="match status" value="1"/>
</dbReference>
<keyword evidence="6" id="KW-0539">Nucleus</keyword>
<evidence type="ECO:0000256" key="6">
    <source>
        <dbReference type="ARBA" id="ARBA00023242"/>
    </source>
</evidence>
<feature type="compositionally biased region" description="Low complexity" evidence="7">
    <location>
        <begin position="60"/>
        <end position="80"/>
    </location>
</feature>
<dbReference type="SMART" id="SM00338">
    <property type="entry name" value="BRLZ"/>
    <property type="match status" value="1"/>
</dbReference>
<dbReference type="InterPro" id="IPR040223">
    <property type="entry name" value="PAR_bZIP"/>
</dbReference>
<comment type="subcellular location">
    <subcellularLocation>
        <location evidence="1">Nucleus</location>
    </subcellularLocation>
</comment>
<dbReference type="InterPro" id="IPR004827">
    <property type="entry name" value="bZIP"/>
</dbReference>
<evidence type="ECO:0000256" key="5">
    <source>
        <dbReference type="ARBA" id="ARBA00023163"/>
    </source>
</evidence>
<dbReference type="FunFam" id="1.20.5.170:FF:000025">
    <property type="entry name" value="nuclear factor interleukin-3-regulated protein-like"/>
    <property type="match status" value="1"/>
</dbReference>
<dbReference type="Pfam" id="PF07716">
    <property type="entry name" value="bZIP_2"/>
    <property type="match status" value="1"/>
</dbReference>
<keyword evidence="5" id="KW-0804">Transcription</keyword>
<feature type="region of interest" description="Disordered" evidence="7">
    <location>
        <begin position="60"/>
        <end position="124"/>
    </location>
</feature>
<proteinExistence type="inferred from homology"/>
<dbReference type="PROSITE" id="PS50217">
    <property type="entry name" value="BZIP"/>
    <property type="match status" value="1"/>
</dbReference>
<keyword evidence="10" id="KW-1185">Reference proteome</keyword>
<accession>A0A8R1HRQ1</accession>
<dbReference type="SUPFAM" id="SSF57959">
    <property type="entry name" value="Leucine zipper domain"/>
    <property type="match status" value="1"/>
</dbReference>
<dbReference type="PANTHER" id="PTHR11988">
    <property type="entry name" value="THYROTROPH EMBRYONIC FACTOR RELATED"/>
    <property type="match status" value="1"/>
</dbReference>
<keyword evidence="4" id="KW-0238">DNA-binding</keyword>
<keyword evidence="3" id="KW-0805">Transcription regulation</keyword>
<dbReference type="PANTHER" id="PTHR11988:SF27">
    <property type="entry name" value="GH27708P"/>
    <property type="match status" value="1"/>
</dbReference>
<reference evidence="10" key="1">
    <citation type="submission" date="2010-08" db="EMBL/GenBank/DDBJ databases">
        <authorList>
            <consortium name="Caenorhabditis japonica Sequencing Consortium"/>
            <person name="Wilson R.K."/>
        </authorList>
    </citation>
    <scope>NUCLEOTIDE SEQUENCE [LARGE SCALE GENOMIC DNA]</scope>
    <source>
        <strain evidence="10">DF5081</strain>
    </source>
</reference>
<sequence length="177" mass="19833">MTDFQQQLQAAGGLCNPESLKAFGQMYAQPGAYGNGFLRDEKYNPMLPFFQHFAPYATTGTSSFSPTSSTSTSSSASAHQSAKKKPVPVPVEQKDESYYERRRRNNEAARKSREQRRKQDSSNEVLVRQLTEENASLKLYIHQLMTENTRMQQQIYAQAASLNIGADPAANLNIPTF</sequence>
<dbReference type="Proteomes" id="UP000005237">
    <property type="component" value="Unassembled WGS sequence"/>
</dbReference>
<reference evidence="9" key="2">
    <citation type="submission" date="2022-06" db="UniProtKB">
        <authorList>
            <consortium name="EnsemblMetazoa"/>
        </authorList>
    </citation>
    <scope>IDENTIFICATION</scope>
    <source>
        <strain evidence="9">DF5081</strain>
    </source>
</reference>
<evidence type="ECO:0000256" key="2">
    <source>
        <dbReference type="ARBA" id="ARBA00006079"/>
    </source>
</evidence>
<comment type="similarity">
    <text evidence="2">Belongs to the bZIP family. NFIL3 subfamily.</text>
</comment>
<feature type="compositionally biased region" description="Basic and acidic residues" evidence="7">
    <location>
        <begin position="92"/>
        <end position="121"/>
    </location>
</feature>
<evidence type="ECO:0000256" key="1">
    <source>
        <dbReference type="ARBA" id="ARBA00004123"/>
    </source>
</evidence>
<dbReference type="InterPro" id="IPR046347">
    <property type="entry name" value="bZIP_sf"/>
</dbReference>
<evidence type="ECO:0000256" key="3">
    <source>
        <dbReference type="ARBA" id="ARBA00023015"/>
    </source>
</evidence>
<dbReference type="AlphaFoldDB" id="A0A8R1HRQ1"/>
<organism evidence="9 10">
    <name type="scientific">Caenorhabditis japonica</name>
    <dbReference type="NCBI Taxonomy" id="281687"/>
    <lineage>
        <taxon>Eukaryota</taxon>
        <taxon>Metazoa</taxon>
        <taxon>Ecdysozoa</taxon>
        <taxon>Nematoda</taxon>
        <taxon>Chromadorea</taxon>
        <taxon>Rhabditida</taxon>
        <taxon>Rhabditina</taxon>
        <taxon>Rhabditomorpha</taxon>
        <taxon>Rhabditoidea</taxon>
        <taxon>Rhabditidae</taxon>
        <taxon>Peloderinae</taxon>
        <taxon>Caenorhabditis</taxon>
    </lineage>
</organism>
<feature type="domain" description="BZIP" evidence="8">
    <location>
        <begin position="95"/>
        <end position="158"/>
    </location>
</feature>
<dbReference type="OMA" id="TENTRMQ"/>
<evidence type="ECO:0000313" key="9">
    <source>
        <dbReference type="EnsemblMetazoa" id="CJA09825.1"/>
    </source>
</evidence>
<dbReference type="GO" id="GO:0000981">
    <property type="term" value="F:DNA-binding transcription factor activity, RNA polymerase II-specific"/>
    <property type="evidence" value="ECO:0007669"/>
    <property type="project" value="TreeGrafter"/>
</dbReference>
<dbReference type="EnsemblMetazoa" id="CJA09825.1">
    <property type="protein sequence ID" value="CJA09825.1"/>
    <property type="gene ID" value="WBGene00129029"/>
</dbReference>
<dbReference type="GO" id="GO:0000978">
    <property type="term" value="F:RNA polymerase II cis-regulatory region sequence-specific DNA binding"/>
    <property type="evidence" value="ECO:0007669"/>
    <property type="project" value="TreeGrafter"/>
</dbReference>
<evidence type="ECO:0000313" key="10">
    <source>
        <dbReference type="Proteomes" id="UP000005237"/>
    </source>
</evidence>
<name>A0A8R1HRQ1_CAEJA</name>
<dbReference type="GO" id="GO:0005634">
    <property type="term" value="C:nucleus"/>
    <property type="evidence" value="ECO:0007669"/>
    <property type="project" value="UniProtKB-SubCell"/>
</dbReference>
<evidence type="ECO:0000256" key="4">
    <source>
        <dbReference type="ARBA" id="ARBA00023125"/>
    </source>
</evidence>
<protein>
    <submittedName>
        <fullName evidence="9">BZIP domain-containing protein</fullName>
    </submittedName>
</protein>